<dbReference type="SMART" id="SM00283">
    <property type="entry name" value="MA"/>
    <property type="match status" value="1"/>
</dbReference>
<dbReference type="PROSITE" id="PS50111">
    <property type="entry name" value="CHEMOTAXIS_TRANSDUC_2"/>
    <property type="match status" value="1"/>
</dbReference>
<dbReference type="Pfam" id="PF12729">
    <property type="entry name" value="4HB_MCP_1"/>
    <property type="match status" value="1"/>
</dbReference>
<dbReference type="Pfam" id="PF00015">
    <property type="entry name" value="MCPsignal"/>
    <property type="match status" value="1"/>
</dbReference>
<dbReference type="Gene3D" id="1.10.287.950">
    <property type="entry name" value="Methyl-accepting chemotaxis protein"/>
    <property type="match status" value="1"/>
</dbReference>
<evidence type="ECO:0000313" key="10">
    <source>
        <dbReference type="Proteomes" id="UP000308530"/>
    </source>
</evidence>
<feature type="domain" description="HBM" evidence="8">
    <location>
        <begin position="45"/>
        <end position="285"/>
    </location>
</feature>
<feature type="transmembrane region" description="Helical" evidence="4">
    <location>
        <begin position="297"/>
        <end position="318"/>
    </location>
</feature>
<dbReference type="PROSITE" id="PS50192">
    <property type="entry name" value="T_SNARE"/>
    <property type="match status" value="1"/>
</dbReference>
<evidence type="ECO:0000259" key="8">
    <source>
        <dbReference type="PROSITE" id="PS51753"/>
    </source>
</evidence>
<dbReference type="Pfam" id="PF00672">
    <property type="entry name" value="HAMP"/>
    <property type="match status" value="1"/>
</dbReference>
<dbReference type="InterPro" id="IPR024478">
    <property type="entry name" value="HlyB_4HB_MCP"/>
</dbReference>
<comment type="similarity">
    <text evidence="2">Belongs to the methyl-accepting chemotaxis (MCP) protein family.</text>
</comment>
<dbReference type="Gene3D" id="1.10.8.500">
    <property type="entry name" value="HAMP domain in histidine kinase"/>
    <property type="match status" value="1"/>
</dbReference>
<dbReference type="RefSeq" id="WP_138288326.1">
    <property type="nucleotide sequence ID" value="NZ_CP058350.1"/>
</dbReference>
<dbReference type="SMART" id="SM00304">
    <property type="entry name" value="HAMP"/>
    <property type="match status" value="2"/>
</dbReference>
<dbReference type="PANTHER" id="PTHR43531">
    <property type="entry name" value="PROTEIN ICFG"/>
    <property type="match status" value="1"/>
</dbReference>
<dbReference type="InterPro" id="IPR004089">
    <property type="entry name" value="MCPsignal_dom"/>
</dbReference>
<proteinExistence type="inferred from homology"/>
<feature type="domain" description="T-SNARE coiled-coil homology" evidence="6">
    <location>
        <begin position="476"/>
        <end position="538"/>
    </location>
</feature>
<keyword evidence="4" id="KW-0812">Transmembrane</keyword>
<dbReference type="Gene3D" id="1.20.1440.210">
    <property type="match status" value="1"/>
</dbReference>
<evidence type="ECO:0000256" key="4">
    <source>
        <dbReference type="SAM" id="Phobius"/>
    </source>
</evidence>
<reference evidence="9 10" key="1">
    <citation type="submission" date="2020-06" db="EMBL/GenBank/DDBJ databases">
        <title>Genome sequence of Rhizobium sp strain ADMK78.</title>
        <authorList>
            <person name="Rahi P."/>
        </authorList>
    </citation>
    <scope>NUCLEOTIDE SEQUENCE [LARGE SCALE GENOMIC DNA]</scope>
    <source>
        <strain evidence="9 10">ADMK78</strain>
    </source>
</reference>
<evidence type="ECO:0000259" key="6">
    <source>
        <dbReference type="PROSITE" id="PS50192"/>
    </source>
</evidence>
<protein>
    <submittedName>
        <fullName evidence="9">Methyl-accepting chemotaxis protein</fullName>
    </submittedName>
</protein>
<evidence type="ECO:0000313" key="9">
    <source>
        <dbReference type="EMBL" id="QLF69755.1"/>
    </source>
</evidence>
<keyword evidence="4" id="KW-1133">Transmembrane helix</keyword>
<keyword evidence="4" id="KW-0472">Membrane</keyword>
<dbReference type="PANTHER" id="PTHR43531:SF11">
    <property type="entry name" value="METHYL-ACCEPTING CHEMOTAXIS PROTEIN 3"/>
    <property type="match status" value="1"/>
</dbReference>
<evidence type="ECO:0000259" key="5">
    <source>
        <dbReference type="PROSITE" id="PS50111"/>
    </source>
</evidence>
<feature type="domain" description="HAMP" evidence="7">
    <location>
        <begin position="319"/>
        <end position="372"/>
    </location>
</feature>
<keyword evidence="10" id="KW-1185">Reference proteome</keyword>
<dbReference type="SMART" id="SM01358">
    <property type="entry name" value="HBM"/>
    <property type="match status" value="1"/>
</dbReference>
<name>A0ABX6QMJ1_9HYPH</name>
<accession>A0ABX6QMJ1</accession>
<sequence length="740" mass="78336">MLKNMRISTKIYSGFGGVLLILGVIAGSSVMANLNNQSSFEGYRVSAETINATGAIEANMLDARLSFRQFLANPSDGERQEVLARLTDAEASVQSLLSVSDDAATKQKIAAFSAMIEDYRASFEQVVALENRRKDLVTQELNGRGPKIKEGLRSVRTKLQEAGETVMAEQVEDLASVVTDLRLALNLFLIDNNPASLARLNELGSAAGAAMASAEADLTDQALKAQMATISADLSAYLAAAGAVDNVILERNGIIADKLSVIGEQVSDTIDEVNRTLESQQDTVATQIGAALATGTLVSLILGIAGFVGAALAAIAIARGITGPISAMTGAMRNLAENRLETEIPGLELTNEIGSMAKAVDVFKQNAIKIRDLAAQEQALQAKNADLQSNIATVVDAAVAGDFSRRITKRYDNPALDGFAANVNALVQSVDTGIAETQRVVRALSEGDLTQSMTGSYQGAFADLQDNVNATMTTLRHLMEEVRQSADVINSGADEIRSASNDLSRRTETQAASLEETSSALEEITVAVRTSTERAQESSKMVTEARQFAERSSVVVEDATSAMSRIEQASNEISQIINVIDEIAFQTNLLALNAGVEAARAGEAGKGFAVVAQEVRELAQRSATAAKDIKALINKSGEEVMTGVSLVSSTGEALREIQQKVIGIATQVTSIATAAQEQSTGLAEVNTAVNQMDQMTQQNAAMVEEAAASTSKLADETVHLRGLISRFKLTRDGTQVRRAA</sequence>
<evidence type="ECO:0000256" key="1">
    <source>
        <dbReference type="ARBA" id="ARBA00022500"/>
    </source>
</evidence>
<dbReference type="InterPro" id="IPR003660">
    <property type="entry name" value="HAMP_dom"/>
</dbReference>
<dbReference type="EMBL" id="CP058350">
    <property type="protein sequence ID" value="QLF69755.1"/>
    <property type="molecule type" value="Genomic_DNA"/>
</dbReference>
<dbReference type="SUPFAM" id="SSF58104">
    <property type="entry name" value="Methyl-accepting chemotaxis protein (MCP) signaling domain"/>
    <property type="match status" value="1"/>
</dbReference>
<dbReference type="InterPro" id="IPR032255">
    <property type="entry name" value="HBM"/>
</dbReference>
<dbReference type="CDD" id="cd11386">
    <property type="entry name" value="MCP_signal"/>
    <property type="match status" value="1"/>
</dbReference>
<keyword evidence="1" id="KW-0145">Chemotaxis</keyword>
<dbReference type="Pfam" id="PF18947">
    <property type="entry name" value="HAMP_2"/>
    <property type="match status" value="1"/>
</dbReference>
<dbReference type="SUPFAM" id="SSF158472">
    <property type="entry name" value="HAMP domain-like"/>
    <property type="match status" value="1"/>
</dbReference>
<organism evidence="9 10">
    <name type="scientific">Peteryoungia desertarenae</name>
    <dbReference type="NCBI Taxonomy" id="1813451"/>
    <lineage>
        <taxon>Bacteria</taxon>
        <taxon>Pseudomonadati</taxon>
        <taxon>Pseudomonadota</taxon>
        <taxon>Alphaproteobacteria</taxon>
        <taxon>Hyphomicrobiales</taxon>
        <taxon>Rhizobiaceae</taxon>
        <taxon>Peteryoungia</taxon>
    </lineage>
</organism>
<dbReference type="PROSITE" id="PS50885">
    <property type="entry name" value="HAMP"/>
    <property type="match status" value="2"/>
</dbReference>
<keyword evidence="3" id="KW-0807">Transducer</keyword>
<dbReference type="PROSITE" id="PS51753">
    <property type="entry name" value="HBM"/>
    <property type="match status" value="1"/>
</dbReference>
<evidence type="ECO:0000256" key="3">
    <source>
        <dbReference type="PROSITE-ProRule" id="PRU00284"/>
    </source>
</evidence>
<dbReference type="Proteomes" id="UP000308530">
    <property type="component" value="Chromosome"/>
</dbReference>
<feature type="domain" description="HAMP" evidence="7">
    <location>
        <begin position="428"/>
        <end position="480"/>
    </location>
</feature>
<feature type="domain" description="Methyl-accepting transducer" evidence="5">
    <location>
        <begin position="485"/>
        <end position="714"/>
    </location>
</feature>
<dbReference type="InterPro" id="IPR000727">
    <property type="entry name" value="T_SNARE_dom"/>
</dbReference>
<dbReference type="InterPro" id="IPR051310">
    <property type="entry name" value="MCP_chemotaxis"/>
</dbReference>
<evidence type="ECO:0000259" key="7">
    <source>
        <dbReference type="PROSITE" id="PS50885"/>
    </source>
</evidence>
<evidence type="ECO:0000256" key="2">
    <source>
        <dbReference type="ARBA" id="ARBA00029447"/>
    </source>
</evidence>
<gene>
    <name evidence="9" type="ORF">FE840_009490</name>
</gene>